<keyword evidence="17" id="KW-0969">Cilium</keyword>
<dbReference type="SUPFAM" id="SSF52540">
    <property type="entry name" value="P-loop containing nucleoside triphosphate hydrolases"/>
    <property type="match status" value="1"/>
</dbReference>
<gene>
    <name evidence="17" type="primary">flhF</name>
    <name evidence="17" type="ORF">MACH08_17970</name>
</gene>
<dbReference type="Gene3D" id="3.40.50.300">
    <property type="entry name" value="P-loop containing nucleotide triphosphate hydrolases"/>
    <property type="match status" value="1"/>
</dbReference>
<dbReference type="PANTHER" id="PTHR43134:SF3">
    <property type="entry name" value="FLAGELLAR BIOSYNTHESIS PROTEIN FLHF"/>
    <property type="match status" value="1"/>
</dbReference>
<keyword evidence="17" id="KW-0966">Cell projection</keyword>
<accession>A0ABQ5TK71</accession>
<dbReference type="SMART" id="SM00382">
    <property type="entry name" value="AAA"/>
    <property type="match status" value="1"/>
</dbReference>
<evidence type="ECO:0000256" key="14">
    <source>
        <dbReference type="SAM" id="MobiDB-lite"/>
    </source>
</evidence>
<comment type="similarity">
    <text evidence="2">Belongs to the GTP-binding SRP family.</text>
</comment>
<dbReference type="InterPro" id="IPR000897">
    <property type="entry name" value="SRP54_GTPase_dom"/>
</dbReference>
<evidence type="ECO:0000259" key="16">
    <source>
        <dbReference type="SMART" id="SM00962"/>
    </source>
</evidence>
<comment type="function">
    <text evidence="12">Necessary for flagellar biosynthesis. May be involved in translocation of the flagellum.</text>
</comment>
<dbReference type="Proteomes" id="UP001275436">
    <property type="component" value="Unassembled WGS sequence"/>
</dbReference>
<sequence length="372" mass="42761">MKIKKYTAPTMPEVMKEVRKDFGTDAVILQSKEVKKGGFLGLFKKTFIEVVAGVDPEPIISKSSPSEKQVTEHTQQSHNRKVKEENPLREEILNLQRLIEVQGRTSKQEFTPVYQLAYEHLLAQELSPSIAGQLIKDVKNDETNQDKYHDQETILIKVKQLISNRLEQVDIGFTYDHRIIQFVGPTGVGKTTTIAKIAAKLYLEDKKKVAFITLDTYRIAAVEQLKTYAKILHIPVEVAYSKEDYRKAVEKFSSFDVILVDTAGRNYRDNQYMNEIKEWPSSLKVTNYLVLSMTSKPKDMLDIYRRFQLLDVHGVVFTKLDETEQYGNILNICWNNKIRIGYLTNGQDVPEDVIQPSVEEMSHLILSDNNEN</sequence>
<evidence type="ECO:0000313" key="17">
    <source>
        <dbReference type="EMBL" id="GLO66013.1"/>
    </source>
</evidence>
<evidence type="ECO:0000256" key="3">
    <source>
        <dbReference type="ARBA" id="ARBA00014919"/>
    </source>
</evidence>
<keyword evidence="8" id="KW-0653">Protein transport</keyword>
<dbReference type="EMBL" id="BSKO01000001">
    <property type="protein sequence ID" value="GLO66013.1"/>
    <property type="molecule type" value="Genomic_DNA"/>
</dbReference>
<keyword evidence="6" id="KW-0547">Nucleotide-binding</keyword>
<comment type="caution">
    <text evidence="17">The sequence shown here is derived from an EMBL/GenBank/DDBJ whole genome shotgun (WGS) entry which is preliminary data.</text>
</comment>
<evidence type="ECO:0000256" key="2">
    <source>
        <dbReference type="ARBA" id="ARBA00008531"/>
    </source>
</evidence>
<dbReference type="SMART" id="SM00962">
    <property type="entry name" value="SRP54"/>
    <property type="match status" value="1"/>
</dbReference>
<keyword evidence="18" id="KW-1185">Reference proteome</keyword>
<name>A0ABQ5TK71_9BACI</name>
<evidence type="ECO:0000256" key="1">
    <source>
        <dbReference type="ARBA" id="ARBA00004413"/>
    </source>
</evidence>
<keyword evidence="11" id="KW-1006">Bacterial flagellum protein export</keyword>
<evidence type="ECO:0000256" key="10">
    <source>
        <dbReference type="ARBA" id="ARBA00023136"/>
    </source>
</evidence>
<evidence type="ECO:0000256" key="7">
    <source>
        <dbReference type="ARBA" id="ARBA00022795"/>
    </source>
</evidence>
<evidence type="ECO:0000256" key="4">
    <source>
        <dbReference type="ARBA" id="ARBA00022448"/>
    </source>
</evidence>
<feature type="domain" description="SRP54-type proteins GTP-binding" evidence="16">
    <location>
        <begin position="177"/>
        <end position="367"/>
    </location>
</feature>
<dbReference type="Gene3D" id="1.20.120.1380">
    <property type="entry name" value="Flagellar FlhF biosynthesis protein, N domain"/>
    <property type="match status" value="1"/>
</dbReference>
<evidence type="ECO:0000313" key="18">
    <source>
        <dbReference type="Proteomes" id="UP001275436"/>
    </source>
</evidence>
<keyword evidence="9" id="KW-0342">GTP-binding</keyword>
<keyword evidence="4" id="KW-0813">Transport</keyword>
<proteinExistence type="inferred from homology"/>
<keyword evidence="10" id="KW-0472">Membrane</keyword>
<dbReference type="InterPro" id="IPR020006">
    <property type="entry name" value="FlhF"/>
</dbReference>
<keyword evidence="7" id="KW-1005">Bacterial flagellum biogenesis</keyword>
<evidence type="ECO:0000256" key="13">
    <source>
        <dbReference type="NCBIfam" id="TIGR03499"/>
    </source>
</evidence>
<evidence type="ECO:0000259" key="15">
    <source>
        <dbReference type="SMART" id="SM00382"/>
    </source>
</evidence>
<evidence type="ECO:0000256" key="9">
    <source>
        <dbReference type="ARBA" id="ARBA00023134"/>
    </source>
</evidence>
<dbReference type="PANTHER" id="PTHR43134">
    <property type="entry name" value="SIGNAL RECOGNITION PARTICLE RECEPTOR SUBUNIT ALPHA"/>
    <property type="match status" value="1"/>
</dbReference>
<keyword evidence="17" id="KW-0282">Flagellum</keyword>
<evidence type="ECO:0000256" key="5">
    <source>
        <dbReference type="ARBA" id="ARBA00022475"/>
    </source>
</evidence>
<dbReference type="CDD" id="cd17873">
    <property type="entry name" value="FlhF"/>
    <property type="match status" value="1"/>
</dbReference>
<feature type="region of interest" description="Disordered" evidence="14">
    <location>
        <begin position="60"/>
        <end position="86"/>
    </location>
</feature>
<dbReference type="InterPro" id="IPR003593">
    <property type="entry name" value="AAA+_ATPase"/>
</dbReference>
<evidence type="ECO:0000256" key="6">
    <source>
        <dbReference type="ARBA" id="ARBA00022741"/>
    </source>
</evidence>
<keyword evidence="5" id="KW-1003">Cell membrane</keyword>
<reference evidence="17 18" key="1">
    <citation type="submission" date="2023-02" db="EMBL/GenBank/DDBJ databases">
        <title>Oceanobacillus kimchii IFOP_LL358 isolated form Alexandrium catenella lab strain.</title>
        <authorList>
            <person name="Gajardo G."/>
            <person name="Ueki S."/>
            <person name="Maruyama F."/>
        </authorList>
    </citation>
    <scope>NUCLEOTIDE SEQUENCE [LARGE SCALE GENOMIC DNA]</scope>
    <source>
        <strain evidence="17 18">IFOP_LL358</strain>
    </source>
</reference>
<dbReference type="InterPro" id="IPR027417">
    <property type="entry name" value="P-loop_NTPase"/>
</dbReference>
<evidence type="ECO:0000256" key="11">
    <source>
        <dbReference type="ARBA" id="ARBA00023225"/>
    </source>
</evidence>
<evidence type="ECO:0000256" key="12">
    <source>
        <dbReference type="ARBA" id="ARBA00025337"/>
    </source>
</evidence>
<feature type="domain" description="AAA+ ATPase" evidence="15">
    <location>
        <begin position="176"/>
        <end position="317"/>
    </location>
</feature>
<protein>
    <recommendedName>
        <fullName evidence="3 13">Flagellar biosynthesis protein FlhF</fullName>
    </recommendedName>
</protein>
<dbReference type="Pfam" id="PF00448">
    <property type="entry name" value="SRP54"/>
    <property type="match status" value="1"/>
</dbReference>
<organism evidence="17 18">
    <name type="scientific">Oceanobacillus kimchii</name>
    <dbReference type="NCBI Taxonomy" id="746691"/>
    <lineage>
        <taxon>Bacteria</taxon>
        <taxon>Bacillati</taxon>
        <taxon>Bacillota</taxon>
        <taxon>Bacilli</taxon>
        <taxon>Bacillales</taxon>
        <taxon>Bacillaceae</taxon>
        <taxon>Oceanobacillus</taxon>
    </lineage>
</organism>
<dbReference type="RefSeq" id="WP_017796689.1">
    <property type="nucleotide sequence ID" value="NZ_BSKO01000001.1"/>
</dbReference>
<comment type="subcellular location">
    <subcellularLocation>
        <location evidence="1">Cell membrane</location>
        <topology evidence="1">Peripheral membrane protein</topology>
        <orientation evidence="1">Cytoplasmic side</orientation>
    </subcellularLocation>
</comment>
<evidence type="ECO:0000256" key="8">
    <source>
        <dbReference type="ARBA" id="ARBA00022927"/>
    </source>
</evidence>
<dbReference type="NCBIfam" id="TIGR03499">
    <property type="entry name" value="FlhF"/>
    <property type="match status" value="1"/>
</dbReference>
<dbReference type="InterPro" id="IPR047040">
    <property type="entry name" value="FlhF__GTPase_dom"/>
</dbReference>